<sequence length="115" mass="12683">MRAFTDNQTVLDIGFVGIRILAFFYFIMGMNQNLAGAMRGAGASVAPMVTSIAGSLVRIPVAYFIAVVPHNMYGLFWSMVASILVQFVLLYSYFHSGHWKNFSVVKPQEANLAAQ</sequence>
<feature type="transmembrane region" description="Helical" evidence="2">
    <location>
        <begin position="48"/>
        <end position="68"/>
    </location>
</feature>
<keyword evidence="1" id="KW-0813">Transport</keyword>
<keyword evidence="2" id="KW-0472">Membrane</keyword>
<organism evidence="3">
    <name type="scientific">bioreactor metagenome</name>
    <dbReference type="NCBI Taxonomy" id="1076179"/>
    <lineage>
        <taxon>unclassified sequences</taxon>
        <taxon>metagenomes</taxon>
        <taxon>ecological metagenomes</taxon>
    </lineage>
</organism>
<comment type="caution">
    <text evidence="3">The sequence shown here is derived from an EMBL/GenBank/DDBJ whole genome shotgun (WGS) entry which is preliminary data.</text>
</comment>
<dbReference type="GO" id="GO:0005886">
    <property type="term" value="C:plasma membrane"/>
    <property type="evidence" value="ECO:0007669"/>
    <property type="project" value="TreeGrafter"/>
</dbReference>
<keyword evidence="2" id="KW-1133">Transmembrane helix</keyword>
<dbReference type="Pfam" id="PF01554">
    <property type="entry name" value="MatE"/>
    <property type="match status" value="1"/>
</dbReference>
<dbReference type="InterPro" id="IPR050222">
    <property type="entry name" value="MATE_MdtK"/>
</dbReference>
<evidence type="ECO:0000313" key="3">
    <source>
        <dbReference type="EMBL" id="MPM67746.1"/>
    </source>
</evidence>
<dbReference type="PANTHER" id="PTHR43298">
    <property type="entry name" value="MULTIDRUG RESISTANCE PROTEIN NORM-RELATED"/>
    <property type="match status" value="1"/>
</dbReference>
<accession>A0A645BQV7</accession>
<name>A0A645BQV7_9ZZZZ</name>
<dbReference type="AlphaFoldDB" id="A0A645BQV7"/>
<gene>
    <name evidence="3" type="ORF">SDC9_114670</name>
</gene>
<dbReference type="InterPro" id="IPR002528">
    <property type="entry name" value="MATE_fam"/>
</dbReference>
<evidence type="ECO:0000256" key="2">
    <source>
        <dbReference type="SAM" id="Phobius"/>
    </source>
</evidence>
<dbReference type="EMBL" id="VSSQ01021868">
    <property type="protein sequence ID" value="MPM67746.1"/>
    <property type="molecule type" value="Genomic_DNA"/>
</dbReference>
<evidence type="ECO:0000256" key="1">
    <source>
        <dbReference type="ARBA" id="ARBA00022448"/>
    </source>
</evidence>
<dbReference type="PANTHER" id="PTHR43298:SF2">
    <property type="entry name" value="FMN_FAD EXPORTER YEEO-RELATED"/>
    <property type="match status" value="1"/>
</dbReference>
<keyword evidence="2" id="KW-0812">Transmembrane</keyword>
<feature type="transmembrane region" description="Helical" evidence="2">
    <location>
        <begin position="9"/>
        <end position="28"/>
    </location>
</feature>
<dbReference type="GO" id="GO:0042910">
    <property type="term" value="F:xenobiotic transmembrane transporter activity"/>
    <property type="evidence" value="ECO:0007669"/>
    <property type="project" value="InterPro"/>
</dbReference>
<reference evidence="3" key="1">
    <citation type="submission" date="2019-08" db="EMBL/GenBank/DDBJ databases">
        <authorList>
            <person name="Kucharzyk K."/>
            <person name="Murdoch R.W."/>
            <person name="Higgins S."/>
            <person name="Loffler F."/>
        </authorList>
    </citation>
    <scope>NUCLEOTIDE SEQUENCE</scope>
</reference>
<dbReference type="GO" id="GO:0015297">
    <property type="term" value="F:antiporter activity"/>
    <property type="evidence" value="ECO:0007669"/>
    <property type="project" value="InterPro"/>
</dbReference>
<protein>
    <recommendedName>
        <fullName evidence="4">Multidrug export protein MepA</fullName>
    </recommendedName>
</protein>
<evidence type="ECO:0008006" key="4">
    <source>
        <dbReference type="Google" id="ProtNLM"/>
    </source>
</evidence>
<proteinExistence type="predicted"/>
<feature type="transmembrane region" description="Helical" evidence="2">
    <location>
        <begin position="75"/>
        <end position="94"/>
    </location>
</feature>